<organism evidence="12 13">
    <name type="scientific">Penstemon smallii</name>
    <dbReference type="NCBI Taxonomy" id="265156"/>
    <lineage>
        <taxon>Eukaryota</taxon>
        <taxon>Viridiplantae</taxon>
        <taxon>Streptophyta</taxon>
        <taxon>Embryophyta</taxon>
        <taxon>Tracheophyta</taxon>
        <taxon>Spermatophyta</taxon>
        <taxon>Magnoliopsida</taxon>
        <taxon>eudicotyledons</taxon>
        <taxon>Gunneridae</taxon>
        <taxon>Pentapetalae</taxon>
        <taxon>asterids</taxon>
        <taxon>lamiids</taxon>
        <taxon>Lamiales</taxon>
        <taxon>Plantaginaceae</taxon>
        <taxon>Cheloneae</taxon>
        <taxon>Penstemon</taxon>
    </lineage>
</organism>
<sequence length="192" mass="20682">MPRYYCDYCDTYLTHDSPSVRKQHNSGYKHKANVRTYYQQYEAQLNQSLIDQKVKEHLGAFRPPVAPYPQLRPGMPGLPMPHPGQFPPGTQYVPGLRPPVLPRPMPGAPGYMSGPPMPQMVPPPGAPFQGQMQMNGLQILPPPPSIPGSAGIPTSGAPPMFSPPVYQGNVSLSANGANDGSNSNAQGPDANQ</sequence>
<evidence type="ECO:0000256" key="5">
    <source>
        <dbReference type="ARBA" id="ARBA00022884"/>
    </source>
</evidence>
<feature type="compositionally biased region" description="Low complexity" evidence="10">
    <location>
        <begin position="173"/>
        <end position="192"/>
    </location>
</feature>
<dbReference type="GO" id="GO:0000387">
    <property type="term" value="P:spliceosomal snRNP assembly"/>
    <property type="evidence" value="ECO:0007669"/>
    <property type="project" value="UniProtKB-UniRule"/>
</dbReference>
<keyword evidence="13" id="KW-1185">Reference proteome</keyword>
<evidence type="ECO:0000256" key="8">
    <source>
        <dbReference type="ARBA" id="ARBA00046357"/>
    </source>
</evidence>
<dbReference type="HAMAP" id="MF_03153">
    <property type="entry name" value="U1_C"/>
    <property type="match status" value="1"/>
</dbReference>
<dbReference type="PIRSF" id="PIRSF037969">
    <property type="entry name" value="U1_snRNP-C"/>
    <property type="match status" value="1"/>
</dbReference>
<evidence type="ECO:0000313" key="13">
    <source>
        <dbReference type="Proteomes" id="UP001634393"/>
    </source>
</evidence>
<dbReference type="InterPro" id="IPR017340">
    <property type="entry name" value="U1_snRNP-C"/>
</dbReference>
<evidence type="ECO:0000256" key="2">
    <source>
        <dbReference type="ARBA" id="ARBA00022723"/>
    </source>
</evidence>
<keyword evidence="5 9" id="KW-0694">RNA-binding</keyword>
<evidence type="ECO:0000256" key="6">
    <source>
        <dbReference type="ARBA" id="ARBA00023242"/>
    </source>
</evidence>
<keyword evidence="7 9" id="KW-0687">Ribonucleoprotein</keyword>
<keyword evidence="3 9" id="KW-0863">Zinc-finger</keyword>
<feature type="region of interest" description="Disordered" evidence="10">
    <location>
        <begin position="141"/>
        <end position="192"/>
    </location>
</feature>
<evidence type="ECO:0000256" key="7">
    <source>
        <dbReference type="ARBA" id="ARBA00023274"/>
    </source>
</evidence>
<keyword evidence="6 9" id="KW-0539">Nucleus</keyword>
<evidence type="ECO:0000313" key="12">
    <source>
        <dbReference type="EMBL" id="KAL3849809.1"/>
    </source>
</evidence>
<dbReference type="PROSITE" id="PS50171">
    <property type="entry name" value="ZF_MATRIN"/>
    <property type="match status" value="1"/>
</dbReference>
<comment type="function">
    <text evidence="9">Component of the spliceosomal U1 snRNP, which is essential for recognition of the pre-mRNA 5' splice-site and the subsequent assembly of the spliceosome. U1-C is directly involved in initial 5' splice-site recognition for both constitutive and regulated alternative splicing. The interaction with the 5' splice-site seems to precede base-pairing between the pre-mRNA and the U1 snRNA. Stimulates commitment or early (E) complex formation by stabilizing the base pairing of the 5' end of the U1 snRNA and the 5' splice-site region.</text>
</comment>
<comment type="caution">
    <text evidence="12">The sequence shown here is derived from an EMBL/GenBank/DDBJ whole genome shotgun (WGS) entry which is preliminary data.</text>
</comment>
<dbReference type="InterPro" id="IPR003604">
    <property type="entry name" value="Matrin/U1-like-C_Znf_C2H2"/>
</dbReference>
<dbReference type="Pfam" id="PF06220">
    <property type="entry name" value="zf-U1"/>
    <property type="match status" value="1"/>
</dbReference>
<accession>A0ABD3UJU0</accession>
<dbReference type="GO" id="GO:0030619">
    <property type="term" value="F:U1 snRNA binding"/>
    <property type="evidence" value="ECO:0007669"/>
    <property type="project" value="UniProtKB-UniRule"/>
</dbReference>
<comment type="subcellular location">
    <subcellularLocation>
        <location evidence="1 9">Nucleus</location>
    </subcellularLocation>
</comment>
<dbReference type="AlphaFoldDB" id="A0ABD3UJU0"/>
<dbReference type="InterPro" id="IPR036236">
    <property type="entry name" value="Znf_C2H2_sf"/>
</dbReference>
<dbReference type="Gene3D" id="3.30.160.60">
    <property type="entry name" value="Classic Zinc Finger"/>
    <property type="match status" value="1"/>
</dbReference>
<dbReference type="PANTHER" id="PTHR31148">
    <property type="entry name" value="U1 SMALL NUCLEAR RIBONUCLEOPROTEIN C"/>
    <property type="match status" value="1"/>
</dbReference>
<dbReference type="InterPro" id="IPR000690">
    <property type="entry name" value="Matrin/U1-C_Znf_C2H2"/>
</dbReference>
<comment type="subunit">
    <text evidence="9">U1 snRNP is composed of the 7 core Sm proteins B/B', D1, D2, D3, E, F and G that assemble in a heptameric protein ring on the Sm site of the small nuclear RNA to form the core snRNP, and at least 3 U1 snRNP-specific proteins U1-70K, U1-A and U1-C. U1-C interacts with U1 snRNA and the 5' splice-site region of the pre-mRNA.</text>
</comment>
<dbReference type="GO" id="GO:0003729">
    <property type="term" value="F:mRNA binding"/>
    <property type="evidence" value="ECO:0007669"/>
    <property type="project" value="UniProtKB-UniRule"/>
</dbReference>
<evidence type="ECO:0000256" key="10">
    <source>
        <dbReference type="SAM" id="MobiDB-lite"/>
    </source>
</evidence>
<evidence type="ECO:0000256" key="9">
    <source>
        <dbReference type="HAMAP-Rule" id="MF_03153"/>
    </source>
</evidence>
<feature type="domain" description="Matrin-type" evidence="11">
    <location>
        <begin position="4"/>
        <end position="36"/>
    </location>
</feature>
<gene>
    <name evidence="12" type="ORF">ACJIZ3_011691</name>
</gene>
<protein>
    <recommendedName>
        <fullName evidence="9">U1 small nuclear ribonucleoprotein C</fullName>
        <shortName evidence="9">U1 snRNP C</shortName>
        <shortName evidence="9">U1-C</shortName>
        <shortName evidence="9">U1C</shortName>
    </recommendedName>
</protein>
<reference evidence="12 13" key="1">
    <citation type="submission" date="2024-12" db="EMBL/GenBank/DDBJ databases">
        <title>The unique morphological basis and parallel evolutionary history of personate flowers in Penstemon.</title>
        <authorList>
            <person name="Depatie T.H."/>
            <person name="Wessinger C.A."/>
        </authorList>
    </citation>
    <scope>NUCLEOTIDE SEQUENCE [LARGE SCALE GENOMIC DNA]</scope>
    <source>
        <strain evidence="12">WTNN_2</strain>
        <tissue evidence="12">Leaf</tissue>
    </source>
</reference>
<dbReference type="GO" id="GO:0000243">
    <property type="term" value="C:commitment complex"/>
    <property type="evidence" value="ECO:0007669"/>
    <property type="project" value="UniProtKB-UniRule"/>
</dbReference>
<dbReference type="GO" id="GO:0000395">
    <property type="term" value="P:mRNA 5'-splice site recognition"/>
    <property type="evidence" value="ECO:0007669"/>
    <property type="project" value="UniProtKB-UniRule"/>
</dbReference>
<comment type="similarity">
    <text evidence="9">Belongs to the U1 small nuclear ribonucleoprotein C family.</text>
</comment>
<comment type="subunit">
    <text evidence="8">Component of the U1 snRNP. The U1 snRNP is composed of the U1 snRNA and the 7 core Sm proteins SNRPB, SNRPD1, SNRPD2, SNRPD3, SNRPE, SNRPF and SNRPG that assemble in a heptameric protein ring on the Sm site of the small nuclear RNA to form the core snRNP, and at least 3 U1 snRNP-specific proteins SNRNP70/U1-70K, SNRPA/U1-A and SNRPC/U1-C. SNRPC/U1-C interacts with U1 snRNA and the 5' splice-site region of the pre-mRNA. Interacts (via N-terminus) with TIA1 (via C-terminus); thereby promoting spliceosomal U1 snRNP recruitment to 5' splice sites.</text>
</comment>
<evidence type="ECO:0000259" key="11">
    <source>
        <dbReference type="PROSITE" id="PS50171"/>
    </source>
</evidence>
<dbReference type="GO" id="GO:0008270">
    <property type="term" value="F:zinc ion binding"/>
    <property type="evidence" value="ECO:0007669"/>
    <property type="project" value="UniProtKB-UniRule"/>
</dbReference>
<keyword evidence="2 9" id="KW-0479">Metal-binding</keyword>
<evidence type="ECO:0000256" key="3">
    <source>
        <dbReference type="ARBA" id="ARBA00022771"/>
    </source>
</evidence>
<proteinExistence type="inferred from homology"/>
<dbReference type="PANTHER" id="PTHR31148:SF1">
    <property type="entry name" value="U1 SMALL NUCLEAR RIBONUCLEOPROTEIN C"/>
    <property type="match status" value="1"/>
</dbReference>
<dbReference type="FunFam" id="3.30.160.60:FF:000059">
    <property type="entry name" value="U1 small nuclear ribonucleoprotein C"/>
    <property type="match status" value="1"/>
</dbReference>
<dbReference type="Proteomes" id="UP001634393">
    <property type="component" value="Unassembled WGS sequence"/>
</dbReference>
<name>A0ABD3UJU0_9LAMI</name>
<evidence type="ECO:0000256" key="4">
    <source>
        <dbReference type="ARBA" id="ARBA00022833"/>
    </source>
</evidence>
<dbReference type="InterPro" id="IPR013085">
    <property type="entry name" value="U1-CZ_Znf_C2H2"/>
</dbReference>
<dbReference type="GO" id="GO:0005685">
    <property type="term" value="C:U1 snRNP"/>
    <property type="evidence" value="ECO:0007669"/>
    <property type="project" value="UniProtKB-UniRule"/>
</dbReference>
<dbReference type="GO" id="GO:0071004">
    <property type="term" value="C:U2-type prespliceosome"/>
    <property type="evidence" value="ECO:0007669"/>
    <property type="project" value="UniProtKB-UniRule"/>
</dbReference>
<keyword evidence="4 9" id="KW-0862">Zinc</keyword>
<dbReference type="SMART" id="SM00451">
    <property type="entry name" value="ZnF_U1"/>
    <property type="match status" value="1"/>
</dbReference>
<dbReference type="SUPFAM" id="SSF57667">
    <property type="entry name" value="beta-beta-alpha zinc fingers"/>
    <property type="match status" value="1"/>
</dbReference>
<dbReference type="EMBL" id="JBJXBP010000001">
    <property type="protein sequence ID" value="KAL3849809.1"/>
    <property type="molecule type" value="Genomic_DNA"/>
</dbReference>
<evidence type="ECO:0000256" key="1">
    <source>
        <dbReference type="ARBA" id="ARBA00004123"/>
    </source>
</evidence>